<dbReference type="InterPro" id="IPR050740">
    <property type="entry name" value="Aldehyde_DH_Superfamily"/>
</dbReference>
<organism evidence="3 4">
    <name type="scientific">Cryobacterium ruanii</name>
    <dbReference type="NCBI Taxonomy" id="1259197"/>
    <lineage>
        <taxon>Bacteria</taxon>
        <taxon>Bacillati</taxon>
        <taxon>Actinomycetota</taxon>
        <taxon>Actinomycetes</taxon>
        <taxon>Micrococcales</taxon>
        <taxon>Microbacteriaceae</taxon>
        <taxon>Cryobacterium</taxon>
    </lineage>
</organism>
<evidence type="ECO:0000259" key="2">
    <source>
        <dbReference type="Pfam" id="PF00171"/>
    </source>
</evidence>
<dbReference type="GO" id="GO:0004777">
    <property type="term" value="F:succinate-semialdehyde dehydrogenase (NAD+) activity"/>
    <property type="evidence" value="ECO:0007669"/>
    <property type="project" value="TreeGrafter"/>
</dbReference>
<name>A0A4V6QII2_9MICO</name>
<evidence type="ECO:0000313" key="3">
    <source>
        <dbReference type="EMBL" id="TFD67731.1"/>
    </source>
</evidence>
<dbReference type="OrthoDB" id="6882680at2"/>
<evidence type="ECO:0000313" key="4">
    <source>
        <dbReference type="Proteomes" id="UP000298154"/>
    </source>
</evidence>
<dbReference type="InterPro" id="IPR016162">
    <property type="entry name" value="Ald_DH_N"/>
</dbReference>
<protein>
    <submittedName>
        <fullName evidence="3">Aldehyde dehydrogenase family protein</fullName>
    </submittedName>
</protein>
<dbReference type="Gene3D" id="3.40.309.10">
    <property type="entry name" value="Aldehyde Dehydrogenase, Chain A, domain 2"/>
    <property type="match status" value="1"/>
</dbReference>
<feature type="domain" description="Aldehyde dehydrogenase" evidence="2">
    <location>
        <begin position="2"/>
        <end position="74"/>
    </location>
</feature>
<dbReference type="PANTHER" id="PTHR43353:SF5">
    <property type="entry name" value="SUCCINATE-SEMIALDEHYDE DEHYDROGENASE, MITOCHONDRIAL"/>
    <property type="match status" value="1"/>
</dbReference>
<dbReference type="Gene3D" id="3.40.605.10">
    <property type="entry name" value="Aldehyde Dehydrogenase, Chain A, domain 1"/>
    <property type="match status" value="1"/>
</dbReference>
<accession>A0A4V6QII2</accession>
<dbReference type="EMBL" id="SOHK01000007">
    <property type="protein sequence ID" value="TFD67731.1"/>
    <property type="molecule type" value="Genomic_DNA"/>
</dbReference>
<dbReference type="AlphaFoldDB" id="A0A4V6QII2"/>
<keyword evidence="1" id="KW-0560">Oxidoreductase</keyword>
<dbReference type="PANTHER" id="PTHR43353">
    <property type="entry name" value="SUCCINATE-SEMIALDEHYDE DEHYDROGENASE, MITOCHONDRIAL"/>
    <property type="match status" value="1"/>
</dbReference>
<gene>
    <name evidence="3" type="ORF">E3T47_03680</name>
</gene>
<dbReference type="Proteomes" id="UP000298154">
    <property type="component" value="Unassembled WGS sequence"/>
</dbReference>
<dbReference type="GO" id="GO:0009450">
    <property type="term" value="P:gamma-aminobutyric acid catabolic process"/>
    <property type="evidence" value="ECO:0007669"/>
    <property type="project" value="TreeGrafter"/>
</dbReference>
<sequence length="84" mass="8936">MELANVVEFGLVGYVLSLDLNRALRLSEELEVGMLGVNTGIGSNQAAPFGAVKQFGLCQEGFDGIEEYLVTRYVGIADPLATAN</sequence>
<dbReference type="InterPro" id="IPR016163">
    <property type="entry name" value="Ald_DH_C"/>
</dbReference>
<reference evidence="3 4" key="1">
    <citation type="submission" date="2019-03" db="EMBL/GenBank/DDBJ databases">
        <title>Genomics of glacier-inhabiting Cryobacterium strains.</title>
        <authorList>
            <person name="Liu Q."/>
            <person name="Xin Y.-H."/>
        </authorList>
    </citation>
    <scope>NUCLEOTIDE SEQUENCE [LARGE SCALE GENOMIC DNA]</scope>
    <source>
        <strain evidence="3 4">Sr36</strain>
    </source>
</reference>
<dbReference type="InterPro" id="IPR015590">
    <property type="entry name" value="Aldehyde_DH_dom"/>
</dbReference>
<evidence type="ECO:0000256" key="1">
    <source>
        <dbReference type="ARBA" id="ARBA00023002"/>
    </source>
</evidence>
<proteinExistence type="predicted"/>
<comment type="caution">
    <text evidence="3">The sequence shown here is derived from an EMBL/GenBank/DDBJ whole genome shotgun (WGS) entry which is preliminary data.</text>
</comment>
<dbReference type="InterPro" id="IPR016161">
    <property type="entry name" value="Ald_DH/histidinol_DH"/>
</dbReference>
<dbReference type="Pfam" id="PF00171">
    <property type="entry name" value="Aldedh"/>
    <property type="match status" value="1"/>
</dbReference>
<dbReference type="SUPFAM" id="SSF53720">
    <property type="entry name" value="ALDH-like"/>
    <property type="match status" value="1"/>
</dbReference>
<keyword evidence="4" id="KW-1185">Reference proteome</keyword>